<evidence type="ECO:0000313" key="2">
    <source>
        <dbReference type="EMBL" id="WPD18143.1"/>
    </source>
</evidence>
<proteinExistence type="predicted"/>
<organism evidence="2 3">
    <name type="scientific">Thermaerobacter composti</name>
    <dbReference type="NCBI Taxonomy" id="554949"/>
    <lineage>
        <taxon>Bacteria</taxon>
        <taxon>Bacillati</taxon>
        <taxon>Bacillota</taxon>
        <taxon>Clostridia</taxon>
        <taxon>Eubacteriales</taxon>
        <taxon>Clostridiales Family XVII. Incertae Sedis</taxon>
        <taxon>Thermaerobacter</taxon>
    </lineage>
</organism>
<accession>A0ABZ0QM73</accession>
<feature type="compositionally biased region" description="Basic and acidic residues" evidence="1">
    <location>
        <begin position="1"/>
        <end position="27"/>
    </location>
</feature>
<gene>
    <name evidence="2" type="ORF">Q5761_07020</name>
</gene>
<protein>
    <recommendedName>
        <fullName evidence="4">DivIVA domain-containing protein</fullName>
    </recommendedName>
</protein>
<dbReference type="Proteomes" id="UP001304683">
    <property type="component" value="Chromosome"/>
</dbReference>
<feature type="compositionally biased region" description="Basic and acidic residues" evidence="1">
    <location>
        <begin position="37"/>
        <end position="53"/>
    </location>
</feature>
<dbReference type="RefSeq" id="WP_318750008.1">
    <property type="nucleotide sequence ID" value="NZ_CP132508.1"/>
</dbReference>
<evidence type="ECO:0008006" key="4">
    <source>
        <dbReference type="Google" id="ProtNLM"/>
    </source>
</evidence>
<name>A0ABZ0QM73_9FIRM</name>
<reference evidence="2 3" key="1">
    <citation type="submission" date="2023-08" db="EMBL/GenBank/DDBJ databases">
        <title>Genome sequence of Thermaerobacter compostii strain Ins1, a spore-forming filamentous bacterium isolated from a deep geothermal reservoir.</title>
        <authorList>
            <person name="Bregnard D."/>
            <person name="Gonzalez D."/>
            <person name="Junier P."/>
        </authorList>
    </citation>
    <scope>NUCLEOTIDE SEQUENCE [LARGE SCALE GENOMIC DNA]</scope>
    <source>
        <strain evidence="2 3">Ins1</strain>
    </source>
</reference>
<feature type="region of interest" description="Disordered" evidence="1">
    <location>
        <begin position="1"/>
        <end position="58"/>
    </location>
</feature>
<sequence>MDGRTEDQGPRPPRDGGVDRPRAREGGSAEGAPQDPAAHDRGGDGGRRPEREPAAAGTRIADAGALMDLYYEVSMEGVDLRRFLDRLDAGEWGPVDPEVVVEFLRELQAVILSNIEVKATEGPHYAERRDEVIAETQREFEELIGRYLDRT</sequence>
<evidence type="ECO:0000313" key="3">
    <source>
        <dbReference type="Proteomes" id="UP001304683"/>
    </source>
</evidence>
<dbReference type="EMBL" id="CP132508">
    <property type="protein sequence ID" value="WPD18143.1"/>
    <property type="molecule type" value="Genomic_DNA"/>
</dbReference>
<keyword evidence="3" id="KW-1185">Reference proteome</keyword>
<evidence type="ECO:0000256" key="1">
    <source>
        <dbReference type="SAM" id="MobiDB-lite"/>
    </source>
</evidence>